<protein>
    <submittedName>
        <fullName evidence="1">Uncharacterized protein</fullName>
    </submittedName>
</protein>
<dbReference type="Proteomes" id="UP000265520">
    <property type="component" value="Unassembled WGS sequence"/>
</dbReference>
<accession>A0A392VKR8</accession>
<organism evidence="1 2">
    <name type="scientific">Trifolium medium</name>
    <dbReference type="NCBI Taxonomy" id="97028"/>
    <lineage>
        <taxon>Eukaryota</taxon>
        <taxon>Viridiplantae</taxon>
        <taxon>Streptophyta</taxon>
        <taxon>Embryophyta</taxon>
        <taxon>Tracheophyta</taxon>
        <taxon>Spermatophyta</taxon>
        <taxon>Magnoliopsida</taxon>
        <taxon>eudicotyledons</taxon>
        <taxon>Gunneridae</taxon>
        <taxon>Pentapetalae</taxon>
        <taxon>rosids</taxon>
        <taxon>fabids</taxon>
        <taxon>Fabales</taxon>
        <taxon>Fabaceae</taxon>
        <taxon>Papilionoideae</taxon>
        <taxon>50 kb inversion clade</taxon>
        <taxon>NPAAA clade</taxon>
        <taxon>Hologalegina</taxon>
        <taxon>IRL clade</taxon>
        <taxon>Trifolieae</taxon>
        <taxon>Trifolium</taxon>
    </lineage>
</organism>
<sequence length="48" mass="5406">MPTVEDRYTVVDLERDSLSVQIGQSIPMRSCLLIIGRYAFSCSGQKKN</sequence>
<evidence type="ECO:0000313" key="1">
    <source>
        <dbReference type="EMBL" id="MCI88487.1"/>
    </source>
</evidence>
<proteinExistence type="predicted"/>
<evidence type="ECO:0000313" key="2">
    <source>
        <dbReference type="Proteomes" id="UP000265520"/>
    </source>
</evidence>
<reference evidence="1 2" key="1">
    <citation type="journal article" date="2018" name="Front. Plant Sci.">
        <title>Red Clover (Trifolium pratense) and Zigzag Clover (T. medium) - A Picture of Genomic Similarities and Differences.</title>
        <authorList>
            <person name="Dluhosova J."/>
            <person name="Istvanek J."/>
            <person name="Nedelnik J."/>
            <person name="Repkova J."/>
        </authorList>
    </citation>
    <scope>NUCLEOTIDE SEQUENCE [LARGE SCALE GENOMIC DNA]</scope>
    <source>
        <strain evidence="2">cv. 10/8</strain>
        <tissue evidence="1">Leaf</tissue>
    </source>
</reference>
<keyword evidence="2" id="KW-1185">Reference proteome</keyword>
<feature type="non-terminal residue" evidence="1">
    <location>
        <position position="48"/>
    </location>
</feature>
<name>A0A392VKR8_9FABA</name>
<dbReference type="AlphaFoldDB" id="A0A392VKR8"/>
<comment type="caution">
    <text evidence="1">The sequence shown here is derived from an EMBL/GenBank/DDBJ whole genome shotgun (WGS) entry which is preliminary data.</text>
</comment>
<dbReference type="EMBL" id="LXQA011194527">
    <property type="protein sequence ID" value="MCI88487.1"/>
    <property type="molecule type" value="Genomic_DNA"/>
</dbReference>